<dbReference type="FunFam" id="2.30.33.40:FF:000001">
    <property type="entry name" value="10 kDa chaperonin"/>
    <property type="match status" value="2"/>
</dbReference>
<organism evidence="7 8">
    <name type="scientific">Raphidocelis subcapitata</name>
    <dbReference type="NCBI Taxonomy" id="307507"/>
    <lineage>
        <taxon>Eukaryota</taxon>
        <taxon>Viridiplantae</taxon>
        <taxon>Chlorophyta</taxon>
        <taxon>core chlorophytes</taxon>
        <taxon>Chlorophyceae</taxon>
        <taxon>CS clade</taxon>
        <taxon>Sphaeropleales</taxon>
        <taxon>Selenastraceae</taxon>
        <taxon>Raphidocelis</taxon>
    </lineage>
</organism>
<dbReference type="GO" id="GO:0051082">
    <property type="term" value="F:unfolded protein binding"/>
    <property type="evidence" value="ECO:0007669"/>
    <property type="project" value="TreeGrafter"/>
</dbReference>
<dbReference type="OrthoDB" id="184876at2759"/>
<keyword evidence="8" id="KW-1185">Reference proteome</keyword>
<dbReference type="GO" id="GO:0005739">
    <property type="term" value="C:mitochondrion"/>
    <property type="evidence" value="ECO:0007669"/>
    <property type="project" value="TreeGrafter"/>
</dbReference>
<sequence length="217" mass="22425">MQALRGSSLRSSTGLKARSSTACRAATAIPPKFKGVKPAGDRVLVKVDKEEGKTQGGVLLPTVAQNKPTAGAVVGLGDVELVKSGDRVVYSKYAGTELAIGGDEHVLLKEEDVIGVLPSGDKIAKLQPLGDRVLIKCAQAEGKTAGGVLLTTESDKPTLGEVVAVGSGKKDADGKVTAPNVKVGATVMYSKYSGTEFEEGDDAFIVIRESDVLCELA</sequence>
<evidence type="ECO:0000256" key="1">
    <source>
        <dbReference type="ARBA" id="ARBA00006975"/>
    </source>
</evidence>
<dbReference type="GO" id="GO:0005524">
    <property type="term" value="F:ATP binding"/>
    <property type="evidence" value="ECO:0007669"/>
    <property type="project" value="InterPro"/>
</dbReference>
<gene>
    <name evidence="7" type="ORF">Rsub_05794</name>
</gene>
<dbReference type="Gene3D" id="2.30.33.40">
    <property type="entry name" value="GroES chaperonin"/>
    <property type="match status" value="2"/>
</dbReference>
<evidence type="ECO:0000256" key="6">
    <source>
        <dbReference type="RuleBase" id="RU003479"/>
    </source>
</evidence>
<dbReference type="GO" id="GO:0051087">
    <property type="term" value="F:protein-folding chaperone binding"/>
    <property type="evidence" value="ECO:0007669"/>
    <property type="project" value="TreeGrafter"/>
</dbReference>
<keyword evidence="2 6" id="KW-0143">Chaperone</keyword>
<evidence type="ECO:0000256" key="4">
    <source>
        <dbReference type="ARBA" id="ARBA00073031"/>
    </source>
</evidence>
<dbReference type="InterPro" id="IPR011032">
    <property type="entry name" value="GroES-like_sf"/>
</dbReference>
<comment type="similarity">
    <text evidence="1 6">Belongs to the GroES chaperonin family.</text>
</comment>
<reference evidence="7 8" key="1">
    <citation type="journal article" date="2018" name="Sci. Rep.">
        <title>Raphidocelis subcapitata (=Pseudokirchneriella subcapitata) provides an insight into genome evolution and environmental adaptations in the Sphaeropleales.</title>
        <authorList>
            <person name="Suzuki S."/>
            <person name="Yamaguchi H."/>
            <person name="Nakajima N."/>
            <person name="Kawachi M."/>
        </authorList>
    </citation>
    <scope>NUCLEOTIDE SEQUENCE [LARGE SCALE GENOMIC DNA]</scope>
    <source>
        <strain evidence="7 8">NIES-35</strain>
    </source>
</reference>
<dbReference type="GO" id="GO:0046872">
    <property type="term" value="F:metal ion binding"/>
    <property type="evidence" value="ECO:0007669"/>
    <property type="project" value="TreeGrafter"/>
</dbReference>
<dbReference type="GO" id="GO:0044183">
    <property type="term" value="F:protein folding chaperone"/>
    <property type="evidence" value="ECO:0007669"/>
    <property type="project" value="InterPro"/>
</dbReference>
<dbReference type="Proteomes" id="UP000247498">
    <property type="component" value="Unassembled WGS sequence"/>
</dbReference>
<dbReference type="HAMAP" id="MF_00580">
    <property type="entry name" value="CH10"/>
    <property type="match status" value="2"/>
</dbReference>
<dbReference type="PANTHER" id="PTHR10772:SF63">
    <property type="entry name" value="20 KDA CHAPERONIN, CHLOROPLASTIC"/>
    <property type="match status" value="1"/>
</dbReference>
<dbReference type="Pfam" id="PF00166">
    <property type="entry name" value="Cpn10"/>
    <property type="match status" value="2"/>
</dbReference>
<dbReference type="InterPro" id="IPR037124">
    <property type="entry name" value="Chaperonin_GroES_sf"/>
</dbReference>
<dbReference type="GO" id="GO:0009507">
    <property type="term" value="C:chloroplast"/>
    <property type="evidence" value="ECO:0007669"/>
    <property type="project" value="TreeGrafter"/>
</dbReference>
<dbReference type="SMART" id="SM00883">
    <property type="entry name" value="Cpn10"/>
    <property type="match status" value="2"/>
</dbReference>
<dbReference type="InterPro" id="IPR018369">
    <property type="entry name" value="Chaprnonin_Cpn10_CS"/>
</dbReference>
<dbReference type="InParanoid" id="A0A2V0NZ93"/>
<dbReference type="AlphaFoldDB" id="A0A2V0NZ93"/>
<accession>A0A2V0NZ93</accession>
<evidence type="ECO:0000256" key="2">
    <source>
        <dbReference type="ARBA" id="ARBA00023186"/>
    </source>
</evidence>
<dbReference type="PROSITE" id="PS00681">
    <property type="entry name" value="CHAPERONINS_CPN10"/>
    <property type="match status" value="1"/>
</dbReference>
<dbReference type="SUPFAM" id="SSF50129">
    <property type="entry name" value="GroES-like"/>
    <property type="match status" value="2"/>
</dbReference>
<evidence type="ECO:0000256" key="3">
    <source>
        <dbReference type="ARBA" id="ARBA00031971"/>
    </source>
</evidence>
<dbReference type="FunCoup" id="A0A2V0NZ93">
    <property type="interactions" value="786"/>
</dbReference>
<dbReference type="EMBL" id="BDRX01000036">
    <property type="protein sequence ID" value="GBF92958.1"/>
    <property type="molecule type" value="Genomic_DNA"/>
</dbReference>
<evidence type="ECO:0000313" key="7">
    <source>
        <dbReference type="EMBL" id="GBF92958.1"/>
    </source>
</evidence>
<dbReference type="PANTHER" id="PTHR10772">
    <property type="entry name" value="10 KDA HEAT SHOCK PROTEIN"/>
    <property type="match status" value="1"/>
</dbReference>
<dbReference type="STRING" id="307507.A0A2V0NZ93"/>
<dbReference type="InterPro" id="IPR020818">
    <property type="entry name" value="Chaperonin_GroES"/>
</dbReference>
<name>A0A2V0NZ93_9CHLO</name>
<protein>
    <recommendedName>
        <fullName evidence="4">20 kDa chaperonin, chloroplastic</fullName>
    </recommendedName>
    <alternativeName>
        <fullName evidence="3">Chaperonin 10</fullName>
    </alternativeName>
    <alternativeName>
        <fullName evidence="5">Protein Cpn21</fullName>
    </alternativeName>
</protein>
<proteinExistence type="inferred from homology"/>
<evidence type="ECO:0000256" key="5">
    <source>
        <dbReference type="ARBA" id="ARBA00079398"/>
    </source>
</evidence>
<dbReference type="CDD" id="cd00320">
    <property type="entry name" value="cpn10"/>
    <property type="match status" value="2"/>
</dbReference>
<comment type="caution">
    <text evidence="7">The sequence shown here is derived from an EMBL/GenBank/DDBJ whole genome shotgun (WGS) entry which is preliminary data.</text>
</comment>
<evidence type="ECO:0000313" key="8">
    <source>
        <dbReference type="Proteomes" id="UP000247498"/>
    </source>
</evidence>
<dbReference type="PRINTS" id="PR00297">
    <property type="entry name" value="CHAPERONIN10"/>
</dbReference>